<feature type="transmembrane region" description="Helical" evidence="5">
    <location>
        <begin position="133"/>
        <end position="153"/>
    </location>
</feature>
<feature type="transmembrane region" description="Helical" evidence="5">
    <location>
        <begin position="30"/>
        <end position="49"/>
    </location>
</feature>
<dbReference type="GO" id="GO:0016020">
    <property type="term" value="C:membrane"/>
    <property type="evidence" value="ECO:0007669"/>
    <property type="project" value="UniProtKB-SubCell"/>
</dbReference>
<dbReference type="InterPro" id="IPR006977">
    <property type="entry name" value="Yip1_dom"/>
</dbReference>
<evidence type="ECO:0000256" key="3">
    <source>
        <dbReference type="ARBA" id="ARBA00022989"/>
    </source>
</evidence>
<proteinExistence type="predicted"/>
<evidence type="ECO:0000256" key="4">
    <source>
        <dbReference type="ARBA" id="ARBA00023136"/>
    </source>
</evidence>
<keyword evidence="4 5" id="KW-0472">Membrane</keyword>
<dbReference type="EMBL" id="RCCI01000005">
    <property type="protein sequence ID" value="RLJ64665.1"/>
    <property type="molecule type" value="Genomic_DNA"/>
</dbReference>
<feature type="transmembrane region" description="Helical" evidence="5">
    <location>
        <begin position="69"/>
        <end position="92"/>
    </location>
</feature>
<accession>A0A497XDN3</accession>
<dbReference type="RefSeq" id="WP_121240881.1">
    <property type="nucleotide sequence ID" value="NZ_BHVV01000006.1"/>
</dbReference>
<keyword evidence="8" id="KW-1185">Reference proteome</keyword>
<evidence type="ECO:0000256" key="5">
    <source>
        <dbReference type="SAM" id="Phobius"/>
    </source>
</evidence>
<evidence type="ECO:0000256" key="1">
    <source>
        <dbReference type="ARBA" id="ARBA00004141"/>
    </source>
</evidence>
<protein>
    <submittedName>
        <fullName evidence="7">Uncharacterized protein DUF1282</fullName>
    </submittedName>
</protein>
<dbReference type="Proteomes" id="UP000268908">
    <property type="component" value="Unassembled WGS sequence"/>
</dbReference>
<evidence type="ECO:0000313" key="7">
    <source>
        <dbReference type="EMBL" id="RLJ64665.1"/>
    </source>
</evidence>
<sequence length="198" mass="21397">MQLSDFPDMIVSEASGWGEVDRAHRPYRWYLTRLVLPLCLLPSLLYVYAELAHPGAVLPLTTPALTGAQLFGSGLVLYIAQVAMVAYMAMLIQRTALARDHDPGFDGAYALAAIAPLPLWLGSLALAVPSLPFNMAVLVVALGSSIALIRHGVRPLLHIDDDRTAHFVADMVTMAGMAAWIVLLMMSGLVLSMLFGLR</sequence>
<name>A0A497XDN3_9PROT</name>
<reference evidence="7 8" key="1">
    <citation type="submission" date="2018-10" db="EMBL/GenBank/DDBJ databases">
        <title>Genomic Encyclopedia of Type Strains, Phase IV (KMG-IV): sequencing the most valuable type-strain genomes for metagenomic binning, comparative biology and taxonomic classification.</title>
        <authorList>
            <person name="Goeker M."/>
        </authorList>
    </citation>
    <scope>NUCLEOTIDE SEQUENCE [LARGE SCALE GENOMIC DNA]</scope>
    <source>
        <strain evidence="7 8">DSM 26916</strain>
    </source>
</reference>
<evidence type="ECO:0000256" key="2">
    <source>
        <dbReference type="ARBA" id="ARBA00022692"/>
    </source>
</evidence>
<gene>
    <name evidence="7" type="ORF">DFR35_1306</name>
</gene>
<dbReference type="AlphaFoldDB" id="A0A497XDN3"/>
<evidence type="ECO:0000313" key="8">
    <source>
        <dbReference type="Proteomes" id="UP000268908"/>
    </source>
</evidence>
<keyword evidence="2 5" id="KW-0812">Transmembrane</keyword>
<keyword evidence="3 5" id="KW-1133">Transmembrane helix</keyword>
<evidence type="ECO:0000259" key="6">
    <source>
        <dbReference type="Pfam" id="PF04893"/>
    </source>
</evidence>
<feature type="transmembrane region" description="Helical" evidence="5">
    <location>
        <begin position="104"/>
        <end position="127"/>
    </location>
</feature>
<feature type="domain" description="Yip1" evidence="6">
    <location>
        <begin position="10"/>
        <end position="182"/>
    </location>
</feature>
<feature type="transmembrane region" description="Helical" evidence="5">
    <location>
        <begin position="174"/>
        <end position="197"/>
    </location>
</feature>
<organism evidence="7 8">
    <name type="scientific">Sulfurisoma sediminicola</name>
    <dbReference type="NCBI Taxonomy" id="1381557"/>
    <lineage>
        <taxon>Bacteria</taxon>
        <taxon>Pseudomonadati</taxon>
        <taxon>Pseudomonadota</taxon>
        <taxon>Betaproteobacteria</taxon>
        <taxon>Nitrosomonadales</taxon>
        <taxon>Sterolibacteriaceae</taxon>
        <taxon>Sulfurisoma</taxon>
    </lineage>
</organism>
<dbReference type="Pfam" id="PF04893">
    <property type="entry name" value="Yip1"/>
    <property type="match status" value="1"/>
</dbReference>
<comment type="subcellular location">
    <subcellularLocation>
        <location evidence="1">Membrane</location>
        <topology evidence="1">Multi-pass membrane protein</topology>
    </subcellularLocation>
</comment>
<dbReference type="OrthoDB" id="8526565at2"/>
<comment type="caution">
    <text evidence="7">The sequence shown here is derived from an EMBL/GenBank/DDBJ whole genome shotgun (WGS) entry which is preliminary data.</text>
</comment>